<feature type="region of interest" description="Disordered" evidence="3">
    <location>
        <begin position="32"/>
        <end position="54"/>
    </location>
</feature>
<dbReference type="Proteomes" id="UP000515873">
    <property type="component" value="Chromosome"/>
</dbReference>
<evidence type="ECO:0000256" key="3">
    <source>
        <dbReference type="SAM" id="MobiDB-lite"/>
    </source>
</evidence>
<comment type="similarity">
    <text evidence="1">Belongs to the peptidase S33 family.</text>
</comment>
<accession>A0A7G8Q8D7</accession>
<dbReference type="PANTHER" id="PTHR43248:SF25">
    <property type="entry name" value="AB HYDROLASE-1 DOMAIN-CONTAINING PROTEIN-RELATED"/>
    <property type="match status" value="1"/>
</dbReference>
<dbReference type="KEGG" id="dtl:H8F01_08025"/>
<evidence type="ECO:0000256" key="2">
    <source>
        <dbReference type="ARBA" id="ARBA00022801"/>
    </source>
</evidence>
<dbReference type="Pfam" id="PF00561">
    <property type="entry name" value="Abhydrolase_1"/>
    <property type="match status" value="1"/>
</dbReference>
<proteinExistence type="inferred from homology"/>
<dbReference type="AlphaFoldDB" id="A0A7G8Q8D7"/>
<keyword evidence="2 5" id="KW-0378">Hydrolase</keyword>
<reference evidence="5 6" key="1">
    <citation type="submission" date="2020-08" db="EMBL/GenBank/DDBJ databases">
        <title>Dyella sp. G9 isolated from forest soil.</title>
        <authorList>
            <person name="Fu J."/>
            <person name="Qiu L."/>
        </authorList>
    </citation>
    <scope>NUCLEOTIDE SEQUENCE [LARGE SCALE GENOMIC DNA]</scope>
    <source>
        <strain evidence="5 6">G9</strain>
    </source>
</reference>
<evidence type="ECO:0000313" key="6">
    <source>
        <dbReference type="Proteomes" id="UP000515873"/>
    </source>
</evidence>
<feature type="domain" description="AB hydrolase-1" evidence="4">
    <location>
        <begin position="120"/>
        <end position="484"/>
    </location>
</feature>
<keyword evidence="6" id="KW-1185">Reference proteome</keyword>
<dbReference type="InterPro" id="IPR000073">
    <property type="entry name" value="AB_hydrolase_1"/>
</dbReference>
<dbReference type="InterPro" id="IPR029058">
    <property type="entry name" value="AB_hydrolase_fold"/>
</dbReference>
<dbReference type="InterPro" id="IPR002410">
    <property type="entry name" value="Peptidase_S33"/>
</dbReference>
<feature type="region of interest" description="Disordered" evidence="3">
    <location>
        <begin position="160"/>
        <end position="187"/>
    </location>
</feature>
<dbReference type="SUPFAM" id="SSF53474">
    <property type="entry name" value="alpha/beta-Hydrolases"/>
    <property type="match status" value="1"/>
</dbReference>
<dbReference type="RefSeq" id="WP_187058472.1">
    <property type="nucleotide sequence ID" value="NZ_CP060412.1"/>
</dbReference>
<dbReference type="InterPro" id="IPR051601">
    <property type="entry name" value="Serine_prot/Carboxylest_S33"/>
</dbReference>
<protein>
    <submittedName>
        <fullName evidence="5">Alpha/beta fold hydrolase</fullName>
    </submittedName>
</protein>
<dbReference type="PRINTS" id="PR00793">
    <property type="entry name" value="PROAMNOPTASE"/>
</dbReference>
<sequence>MAIKGRTALRIGAVVIGLAALGWKNFHPASSVPASDVADTATTSAPVDHPSTPVVPPTWKLGSLTLTPCELGQPNSGLSTAAWCAPFEVPENRDDPHSRKIALKLAVIRSSAQVASKDMLVMLAGGPGQAATESWPGVSAALQPLTAHRHVVLLDQRGTGGSHPLTCKDEGEGTEGGSEDIDASADRQKQETLRCLKQLEDHADPRYYTTTIAAQDLEDVRKALGSPTFDLVGVSYGTRMAQQYAMRYPQAVRSLVLDGVVPNELVLGEDFARNLDDALKLQFAQCTANEACRKRFSDPYQTLYQLRDALRANPHKVSFRDPQNYQTVQRTLSEYSLASVVRMFAYSPLTAALLPLSIDAAAHGDVGPLLGQAKLLSGDLSDTMNGGMQLSVICSEDADLLTSREEDAHTILGTRMVDTLRTTCAVWPKGSRPADFHEPLKTDTPALLFSGQLDPVTPPRYGEQVAKNLPNSRHFVLTGQGHNVINAGCAPQLVKHFIEDLNPKALDATCLKRLQVTPTFIDFNGATP</sequence>
<gene>
    <name evidence="5" type="ORF">H8F01_08025</name>
</gene>
<dbReference type="GO" id="GO:0008233">
    <property type="term" value="F:peptidase activity"/>
    <property type="evidence" value="ECO:0007669"/>
    <property type="project" value="InterPro"/>
</dbReference>
<organism evidence="5 6">
    <name type="scientific">Dyella telluris</name>
    <dbReference type="NCBI Taxonomy" id="2763498"/>
    <lineage>
        <taxon>Bacteria</taxon>
        <taxon>Pseudomonadati</taxon>
        <taxon>Pseudomonadota</taxon>
        <taxon>Gammaproteobacteria</taxon>
        <taxon>Lysobacterales</taxon>
        <taxon>Rhodanobacteraceae</taxon>
        <taxon>Dyella</taxon>
    </lineage>
</organism>
<feature type="compositionally biased region" description="Low complexity" evidence="3">
    <location>
        <begin position="32"/>
        <end position="48"/>
    </location>
</feature>
<evidence type="ECO:0000256" key="1">
    <source>
        <dbReference type="ARBA" id="ARBA00010088"/>
    </source>
</evidence>
<dbReference type="PANTHER" id="PTHR43248">
    <property type="entry name" value="2-SUCCINYL-6-HYDROXY-2,4-CYCLOHEXADIENE-1-CARBOXYLATE SYNTHASE"/>
    <property type="match status" value="1"/>
</dbReference>
<evidence type="ECO:0000259" key="4">
    <source>
        <dbReference type="Pfam" id="PF00561"/>
    </source>
</evidence>
<dbReference type="GO" id="GO:0006508">
    <property type="term" value="P:proteolysis"/>
    <property type="evidence" value="ECO:0007669"/>
    <property type="project" value="InterPro"/>
</dbReference>
<dbReference type="Gene3D" id="3.40.50.1820">
    <property type="entry name" value="alpha/beta hydrolase"/>
    <property type="match status" value="1"/>
</dbReference>
<evidence type="ECO:0000313" key="5">
    <source>
        <dbReference type="EMBL" id="QNK03045.1"/>
    </source>
</evidence>
<name>A0A7G8Q8D7_9GAMM</name>
<dbReference type="EMBL" id="CP060412">
    <property type="protein sequence ID" value="QNK03045.1"/>
    <property type="molecule type" value="Genomic_DNA"/>
</dbReference>